<gene>
    <name evidence="7" type="ORF">V1H85_07660</name>
</gene>
<dbReference type="Pfam" id="PF04616">
    <property type="entry name" value="Glyco_hydro_43"/>
    <property type="match status" value="1"/>
</dbReference>
<dbReference type="RefSeq" id="WP_272636395.1">
    <property type="nucleotide sequence ID" value="NZ_JAZDDF010000002.1"/>
</dbReference>
<keyword evidence="3 6" id="KW-0378">Hydrolase</keyword>
<dbReference type="PANTHER" id="PTHR43772">
    <property type="entry name" value="ENDO-1,4-BETA-XYLANASE"/>
    <property type="match status" value="1"/>
</dbReference>
<keyword evidence="8" id="KW-1185">Reference proteome</keyword>
<dbReference type="SUPFAM" id="SSF75005">
    <property type="entry name" value="Arabinanase/levansucrase/invertase"/>
    <property type="match status" value="1"/>
</dbReference>
<keyword evidence="2" id="KW-0858">Xylan degradation</keyword>
<sequence length="354" mass="40633">MKLSKTKFLMMICKLFPWFFSVLLLLGGTSVFSQNEKSGQMSGNPIFEGWYADPEGAVFGDEYWIYPTFSDDYDKQLHFDAFSSKDLIKWEKHENILDTTKIKWLRQALWAPSIIEKDKKYYLFFGANDIQRPGRSSYDPNNDINHYGGIGVAVADTPGGPFEDYLGEPLISDFYNDAQPIDQFVFKDVDGTHYFFYGGWSHCNLGRLNDDFTGFVPWEDGSIFKEITPEGYVEGPFMFLRRDIYYFMWSEGNWTDGSYRVVYAMADKATGPYKRIGTVLESDESVATGAGHHSVINVPGTDEWIMVYHRRPIPNEDRDHRVTCLDNMEFNKDGTIKPVKITFGGVEKRTIGSK</sequence>
<accession>A0ABU7IHC2</accession>
<reference evidence="7 8" key="1">
    <citation type="submission" date="2024-01" db="EMBL/GenBank/DDBJ databases">
        <title>Maribacter spp. originated from different algae showed divergent polysaccharides utilization ability.</title>
        <authorList>
            <person name="Wang H."/>
            <person name="Wu Y."/>
        </authorList>
    </citation>
    <scope>NUCLEOTIDE SEQUENCE [LARGE SCALE GENOMIC DNA]</scope>
    <source>
        <strain evidence="7 8">KPT27_14</strain>
    </source>
</reference>
<dbReference type="InterPro" id="IPR006710">
    <property type="entry name" value="Glyco_hydro_43"/>
</dbReference>
<evidence type="ECO:0000256" key="4">
    <source>
        <dbReference type="ARBA" id="ARBA00023277"/>
    </source>
</evidence>
<comment type="caution">
    <text evidence="7">The sequence shown here is derived from an EMBL/GenBank/DDBJ whole genome shotgun (WGS) entry which is preliminary data.</text>
</comment>
<dbReference type="GO" id="GO:0016787">
    <property type="term" value="F:hydrolase activity"/>
    <property type="evidence" value="ECO:0007669"/>
    <property type="project" value="UniProtKB-KW"/>
</dbReference>
<keyword evidence="2" id="KW-0624">Polysaccharide degradation</keyword>
<evidence type="ECO:0000256" key="3">
    <source>
        <dbReference type="ARBA" id="ARBA00022801"/>
    </source>
</evidence>
<evidence type="ECO:0000256" key="5">
    <source>
        <dbReference type="ARBA" id="ARBA00023295"/>
    </source>
</evidence>
<dbReference type="CDD" id="cd18827">
    <property type="entry name" value="GH43_XlnD-like"/>
    <property type="match status" value="1"/>
</dbReference>
<proteinExistence type="inferred from homology"/>
<dbReference type="InterPro" id="IPR023296">
    <property type="entry name" value="Glyco_hydro_beta-prop_sf"/>
</dbReference>
<dbReference type="PANTHER" id="PTHR43772:SF2">
    <property type="entry name" value="PUTATIVE (AFU_ORTHOLOGUE AFUA_2G04480)-RELATED"/>
    <property type="match status" value="1"/>
</dbReference>
<dbReference type="Proteomes" id="UP001343698">
    <property type="component" value="Unassembled WGS sequence"/>
</dbReference>
<organism evidence="7 8">
    <name type="scientific">Maribacter flavus</name>
    <dbReference type="NCBI Taxonomy" id="1658664"/>
    <lineage>
        <taxon>Bacteria</taxon>
        <taxon>Pseudomonadati</taxon>
        <taxon>Bacteroidota</taxon>
        <taxon>Flavobacteriia</taxon>
        <taxon>Flavobacteriales</taxon>
        <taxon>Flavobacteriaceae</taxon>
        <taxon>Maribacter</taxon>
    </lineage>
</organism>
<evidence type="ECO:0000313" key="7">
    <source>
        <dbReference type="EMBL" id="MEE1972315.1"/>
    </source>
</evidence>
<dbReference type="Gene3D" id="2.115.10.20">
    <property type="entry name" value="Glycosyl hydrolase domain, family 43"/>
    <property type="match status" value="1"/>
</dbReference>
<comment type="similarity">
    <text evidence="1 6">Belongs to the glycosyl hydrolase 43 family.</text>
</comment>
<keyword evidence="4" id="KW-0119">Carbohydrate metabolism</keyword>
<name>A0ABU7IHC2_9FLAO</name>
<dbReference type="InterPro" id="IPR052176">
    <property type="entry name" value="Glycosyl_Hydrlase_43_Enz"/>
</dbReference>
<dbReference type="EMBL" id="JAZDDF010000002">
    <property type="protein sequence ID" value="MEE1972315.1"/>
    <property type="molecule type" value="Genomic_DNA"/>
</dbReference>
<evidence type="ECO:0000256" key="2">
    <source>
        <dbReference type="ARBA" id="ARBA00022651"/>
    </source>
</evidence>
<evidence type="ECO:0000313" key="8">
    <source>
        <dbReference type="Proteomes" id="UP001343698"/>
    </source>
</evidence>
<evidence type="ECO:0000256" key="6">
    <source>
        <dbReference type="RuleBase" id="RU361187"/>
    </source>
</evidence>
<protein>
    <submittedName>
        <fullName evidence="7">Glycoside hydrolase family 43 protein</fullName>
    </submittedName>
</protein>
<evidence type="ECO:0000256" key="1">
    <source>
        <dbReference type="ARBA" id="ARBA00009865"/>
    </source>
</evidence>
<keyword evidence="5 6" id="KW-0326">Glycosidase</keyword>